<organism evidence="2 3">
    <name type="scientific">Oceanobacillus sojae</name>
    <dbReference type="NCBI Taxonomy" id="582851"/>
    <lineage>
        <taxon>Bacteria</taxon>
        <taxon>Bacillati</taxon>
        <taxon>Bacillota</taxon>
        <taxon>Bacilli</taxon>
        <taxon>Bacillales</taxon>
        <taxon>Bacillaceae</taxon>
        <taxon>Oceanobacillus</taxon>
    </lineage>
</organism>
<keyword evidence="1" id="KW-0732">Signal</keyword>
<dbReference type="SUPFAM" id="SSF160704">
    <property type="entry name" value="YehR-like"/>
    <property type="match status" value="1"/>
</dbReference>
<gene>
    <name evidence="2" type="ORF">OSO01_10200</name>
</gene>
<dbReference type="Gene3D" id="3.30.1830.10">
    <property type="entry name" value="YehR-like"/>
    <property type="match status" value="1"/>
</dbReference>
<keyword evidence="3" id="KW-1185">Reference proteome</keyword>
<keyword evidence="2" id="KW-0449">Lipoprotein</keyword>
<protein>
    <submittedName>
        <fullName evidence="2">Putative lipoprotein Lmo0207</fullName>
    </submittedName>
</protein>
<dbReference type="Pfam" id="PF06998">
    <property type="entry name" value="DUF1307"/>
    <property type="match status" value="1"/>
</dbReference>
<reference evidence="2 3" key="1">
    <citation type="submission" date="2019-07" db="EMBL/GenBank/DDBJ databases">
        <title>Whole genome shotgun sequence of Oceanobacillus sojae NBRC 105379.</title>
        <authorList>
            <person name="Hosoyama A."/>
            <person name="Uohara A."/>
            <person name="Ohji S."/>
            <person name="Ichikawa N."/>
        </authorList>
    </citation>
    <scope>NUCLEOTIDE SEQUENCE [LARGE SCALE GENOMIC DNA]</scope>
    <source>
        <strain evidence="2 3">NBRC 105379</strain>
    </source>
</reference>
<evidence type="ECO:0000313" key="3">
    <source>
        <dbReference type="Proteomes" id="UP000321558"/>
    </source>
</evidence>
<evidence type="ECO:0000313" key="2">
    <source>
        <dbReference type="EMBL" id="GEN86281.1"/>
    </source>
</evidence>
<proteinExistence type="predicted"/>
<dbReference type="OrthoDB" id="2720451at2"/>
<feature type="signal peptide" evidence="1">
    <location>
        <begin position="1"/>
        <end position="23"/>
    </location>
</feature>
<dbReference type="PIRSF" id="PIRSF006187">
    <property type="entry name" value="DUF1307"/>
    <property type="match status" value="1"/>
</dbReference>
<name>A0A511ZFU7_9BACI</name>
<dbReference type="EMBL" id="BJYM01000003">
    <property type="protein sequence ID" value="GEN86281.1"/>
    <property type="molecule type" value="Genomic_DNA"/>
</dbReference>
<dbReference type="InterPro" id="IPR009736">
    <property type="entry name" value="DUF1307"/>
</dbReference>
<accession>A0A511ZFU7</accession>
<feature type="chain" id="PRO_5039722429" evidence="1">
    <location>
        <begin position="24"/>
        <end position="154"/>
    </location>
</feature>
<dbReference type="Proteomes" id="UP000321558">
    <property type="component" value="Unassembled WGS sequence"/>
</dbReference>
<comment type="caution">
    <text evidence="2">The sequence shown here is derived from an EMBL/GenBank/DDBJ whole genome shotgun (WGS) entry which is preliminary data.</text>
</comment>
<dbReference type="AlphaFoldDB" id="A0A511ZFU7"/>
<dbReference type="RefSeq" id="WP_147209288.1">
    <property type="nucleotide sequence ID" value="NZ_BJYM01000003.1"/>
</dbReference>
<evidence type="ECO:0000256" key="1">
    <source>
        <dbReference type="SAM" id="SignalP"/>
    </source>
</evidence>
<sequence>MGNKKTFKMTGFVLLLISFITLAACGSNQETVTYKLEEGANSIEVTLVTKDEEIVEQSSMSKTSYESIRGIETKEDAEALIIPTAEPLQGIDGLEYNLDFQDNHFIETIKIDFSTVDTSELSGLNELLENEEGNLNLEDAIESLEEQGFKKIEE</sequence>
<dbReference type="PROSITE" id="PS51257">
    <property type="entry name" value="PROKAR_LIPOPROTEIN"/>
    <property type="match status" value="1"/>
</dbReference>
<dbReference type="InterPro" id="IPR036699">
    <property type="entry name" value="YehR-like_sf"/>
</dbReference>